<dbReference type="SUPFAM" id="SSF81296">
    <property type="entry name" value="E set domains"/>
    <property type="match status" value="1"/>
</dbReference>
<evidence type="ECO:0000256" key="5">
    <source>
        <dbReference type="ARBA" id="ARBA00015938"/>
    </source>
</evidence>
<evidence type="ECO:0000256" key="11">
    <source>
        <dbReference type="ARBA" id="ARBA00033284"/>
    </source>
</evidence>
<evidence type="ECO:0000256" key="7">
    <source>
        <dbReference type="ARBA" id="ARBA00022801"/>
    </source>
</evidence>
<reference evidence="17" key="1">
    <citation type="journal article" date="2019" name="Int. J. Syst. Evol. Microbiol.">
        <title>The Global Catalogue of Microorganisms (GCM) 10K type strain sequencing project: providing services to taxonomists for standard genome sequencing and annotation.</title>
        <authorList>
            <consortium name="The Broad Institute Genomics Platform"/>
            <consortium name="The Broad Institute Genome Sequencing Center for Infectious Disease"/>
            <person name="Wu L."/>
            <person name="Ma J."/>
        </authorList>
    </citation>
    <scope>NUCLEOTIDE SEQUENCE [LARGE SCALE GENOMIC DNA]</scope>
    <source>
        <strain evidence="17">KCTC 23314</strain>
    </source>
</reference>
<dbReference type="Gene3D" id="3.20.20.80">
    <property type="entry name" value="Glycosidases"/>
    <property type="match status" value="1"/>
</dbReference>
<dbReference type="Pfam" id="PF00128">
    <property type="entry name" value="Alpha-amylase"/>
    <property type="match status" value="1"/>
</dbReference>
<comment type="caution">
    <text evidence="16">The sequence shown here is derived from an EMBL/GenBank/DDBJ whole genome shotgun (WGS) entry which is preliminary data.</text>
</comment>
<evidence type="ECO:0000313" key="17">
    <source>
        <dbReference type="Proteomes" id="UP000626210"/>
    </source>
</evidence>
<dbReference type="Gene3D" id="1.10.10.760">
    <property type="entry name" value="E-set domains of sugar-utilizing enzymes"/>
    <property type="match status" value="1"/>
</dbReference>
<name>A0ABQ3G677_9BURK</name>
<organism evidence="16 17">
    <name type="scientific">Pseudorhodoferax aquiterrae</name>
    <dbReference type="NCBI Taxonomy" id="747304"/>
    <lineage>
        <taxon>Bacteria</taxon>
        <taxon>Pseudomonadati</taxon>
        <taxon>Pseudomonadota</taxon>
        <taxon>Betaproteobacteria</taxon>
        <taxon>Burkholderiales</taxon>
        <taxon>Comamonadaceae</taxon>
    </lineage>
</organism>
<evidence type="ECO:0000256" key="4">
    <source>
        <dbReference type="ARBA" id="ARBA00012268"/>
    </source>
</evidence>
<comment type="subcellular location">
    <subcellularLocation>
        <location evidence="1">Cytoplasm</location>
    </subcellularLocation>
</comment>
<evidence type="ECO:0000313" key="16">
    <source>
        <dbReference type="EMBL" id="GHC91930.1"/>
    </source>
</evidence>
<dbReference type="NCBIfam" id="TIGR02402">
    <property type="entry name" value="trehalose_TreZ"/>
    <property type="match status" value="1"/>
</dbReference>
<dbReference type="InterPro" id="IPR012768">
    <property type="entry name" value="Trehalose_TreZ"/>
</dbReference>
<dbReference type="PIRSF" id="PIRSF006337">
    <property type="entry name" value="Trehalose_TreZ"/>
    <property type="match status" value="1"/>
</dbReference>
<dbReference type="InterPro" id="IPR022567">
    <property type="entry name" value="DUF3459"/>
</dbReference>
<dbReference type="EC" id="3.2.1.141" evidence="4 13"/>
<protein>
    <recommendedName>
        <fullName evidence="5 13">Malto-oligosyltrehalose trehalohydrolase</fullName>
        <shortName evidence="14">MTHase</shortName>
        <ecNumber evidence="4 13">3.2.1.141</ecNumber>
    </recommendedName>
    <alternativeName>
        <fullName evidence="11 14">4-alpha-D-((1-&gt;4)-alpha-D-glucano)trehalose trehalohydrolase</fullName>
    </alternativeName>
    <alternativeName>
        <fullName evidence="10 14">Maltooligosyl trehalose trehalohydrolase</fullName>
    </alternativeName>
</protein>
<dbReference type="Pfam" id="PF11941">
    <property type="entry name" value="DUF3459"/>
    <property type="match status" value="1"/>
</dbReference>
<dbReference type="Gene3D" id="2.60.40.10">
    <property type="entry name" value="Immunoglobulins"/>
    <property type="match status" value="1"/>
</dbReference>
<dbReference type="InterPro" id="IPR044901">
    <property type="entry name" value="Trehalose_TreZ_E-set_sf"/>
</dbReference>
<gene>
    <name evidence="16" type="ORF">GCM10007320_41270</name>
</gene>
<evidence type="ECO:0000256" key="8">
    <source>
        <dbReference type="ARBA" id="ARBA00023277"/>
    </source>
</evidence>
<feature type="domain" description="Glycosyl hydrolase family 13 catalytic" evidence="15">
    <location>
        <begin position="99"/>
        <end position="465"/>
    </location>
</feature>
<keyword evidence="6" id="KW-0963">Cytoplasm</keyword>
<keyword evidence="8" id="KW-0119">Carbohydrate metabolism</keyword>
<evidence type="ECO:0000256" key="12">
    <source>
        <dbReference type="ARBA" id="ARBA00034013"/>
    </source>
</evidence>
<dbReference type="RefSeq" id="WP_189688789.1">
    <property type="nucleotide sequence ID" value="NZ_BMYK01000015.1"/>
</dbReference>
<dbReference type="CDD" id="cd02853">
    <property type="entry name" value="E_set_MTHase_like_N"/>
    <property type="match status" value="1"/>
</dbReference>
<comment type="pathway">
    <text evidence="2 14">Glycan biosynthesis; trehalose biosynthesis.</text>
</comment>
<sequence>MPASHSMPFGAQPRPGGGVDFRLWAPAARSVALALGAQAPLRTLLATPQPEGWWHCSVDDAGPGTAYRWRIDEGPAVADPASRSNPDGVHGASRVVDARRFAWDDDGWQGRPWNEVVLYELHVGCFTPEGSFAAAAARLPELAALGITAVELMPVAAFGGRFGWGYDGVLPFAPHAAYGSPDALRAFVQQAHRLGLMVFLDVVYNHFGPDGNHLARYAPDFFSRTHHSPWGAAINFDGPASHWVRQFFVHNALYWVQEFRIDGLRLDAVHAIVDTGPRHIVQEIATAVRSATAGRHVHLTLENEHNGHSWLAPMPVPGRHDAQWNDDFHHVLHVALTGEHRGYYGDYTAEPLDLLARACTHGMVFEGAQREDGRRQACVPVPAQPLGTLVNFAQNHDQVGNRAFGERLAQLVAPEAALLATLLALLTPATPLLFFGEEFGAQTPFLYFADWHGELREAVRAGRRREFGHAVDTQGGRPLPDACSEETFAASRLDWTQADSPAGRAHRAVVQRALAARWQWIRPRQQMLLTGRHTARRVGATGLAVQWRYDDGQVLAMDLNLGAAPLAVDGPGPGPVEASPVFAHRWPADTPPGTWPAWAARWQIGPEITL</sequence>
<dbReference type="InterPro" id="IPR017853">
    <property type="entry name" value="GH"/>
</dbReference>
<evidence type="ECO:0000256" key="10">
    <source>
        <dbReference type="ARBA" id="ARBA00032057"/>
    </source>
</evidence>
<dbReference type="Proteomes" id="UP000626210">
    <property type="component" value="Unassembled WGS sequence"/>
</dbReference>
<evidence type="ECO:0000256" key="3">
    <source>
        <dbReference type="ARBA" id="ARBA00008061"/>
    </source>
</evidence>
<keyword evidence="17" id="KW-1185">Reference proteome</keyword>
<dbReference type="SUPFAM" id="SSF51445">
    <property type="entry name" value="(Trans)glycosidases"/>
    <property type="match status" value="1"/>
</dbReference>
<keyword evidence="9 14" id="KW-0326">Glycosidase</keyword>
<dbReference type="InterPro" id="IPR004193">
    <property type="entry name" value="Glyco_hydro_13_N"/>
</dbReference>
<dbReference type="SMART" id="SM00642">
    <property type="entry name" value="Aamy"/>
    <property type="match status" value="1"/>
</dbReference>
<dbReference type="PANTHER" id="PTHR43651">
    <property type="entry name" value="1,4-ALPHA-GLUCAN-BRANCHING ENZYME"/>
    <property type="match status" value="1"/>
</dbReference>
<dbReference type="EMBL" id="BMYK01000015">
    <property type="protein sequence ID" value="GHC91930.1"/>
    <property type="molecule type" value="Genomic_DNA"/>
</dbReference>
<dbReference type="InterPro" id="IPR013783">
    <property type="entry name" value="Ig-like_fold"/>
</dbReference>
<dbReference type="PANTHER" id="PTHR43651:SF11">
    <property type="entry name" value="MALTO-OLIGOSYLTREHALOSE TREHALOHYDROLASE"/>
    <property type="match status" value="1"/>
</dbReference>
<evidence type="ECO:0000256" key="1">
    <source>
        <dbReference type="ARBA" id="ARBA00004496"/>
    </source>
</evidence>
<dbReference type="InterPro" id="IPR014756">
    <property type="entry name" value="Ig_E-set"/>
</dbReference>
<dbReference type="Pfam" id="PF02922">
    <property type="entry name" value="CBM_48"/>
    <property type="match status" value="1"/>
</dbReference>
<comment type="catalytic activity">
    <reaction evidence="12 14">
        <text>hydrolysis of (1-&gt;4)-alpha-D-glucosidic linkage in 4-alpha-D-[(1-&gt;4)-alpha-D-glucanosyl]n trehalose to yield trehalose and (1-&gt;4)-alpha-D-glucan.</text>
        <dbReference type="EC" id="3.2.1.141"/>
    </reaction>
</comment>
<evidence type="ECO:0000256" key="2">
    <source>
        <dbReference type="ARBA" id="ARBA00005199"/>
    </source>
</evidence>
<dbReference type="InterPro" id="IPR006047">
    <property type="entry name" value="GH13_cat_dom"/>
</dbReference>
<accession>A0ABQ3G677</accession>
<evidence type="ECO:0000256" key="6">
    <source>
        <dbReference type="ARBA" id="ARBA00022490"/>
    </source>
</evidence>
<proteinExistence type="inferred from homology"/>
<comment type="similarity">
    <text evidence="3 14">Belongs to the glycosyl hydrolase 13 family.</text>
</comment>
<evidence type="ECO:0000256" key="14">
    <source>
        <dbReference type="PIRNR" id="PIRNR006337"/>
    </source>
</evidence>
<dbReference type="CDD" id="cd11325">
    <property type="entry name" value="AmyAc_GTHase"/>
    <property type="match status" value="1"/>
</dbReference>
<evidence type="ECO:0000256" key="9">
    <source>
        <dbReference type="ARBA" id="ARBA00023295"/>
    </source>
</evidence>
<evidence type="ECO:0000259" key="15">
    <source>
        <dbReference type="SMART" id="SM00642"/>
    </source>
</evidence>
<evidence type="ECO:0000256" key="13">
    <source>
        <dbReference type="NCBIfam" id="TIGR02402"/>
    </source>
</evidence>
<keyword evidence="7 14" id="KW-0378">Hydrolase</keyword>